<evidence type="ECO:0000256" key="2">
    <source>
        <dbReference type="SAM" id="Phobius"/>
    </source>
</evidence>
<keyword evidence="2" id="KW-1133">Transmembrane helix</keyword>
<sequence>MLMPNKLDPPPSKSQLRPSIAPSDNFAVCIHPHLVLYIILSSIYIYITKMSQLTHRTTQATTQPSSTQRATQRTDAPATNVSNPPTNRRTGRQQGSQGYSGNDCLALVNFVKHVQPLGSNDWEHVHELYNQYALEAGRSTRDADPLKTKFRAMVSSRKPTGDPDCPVWIREAKRANMMIKDRAHSIAFVDEDNGEMGSDD</sequence>
<evidence type="ECO:0000313" key="5">
    <source>
        <dbReference type="Proteomes" id="UP000324748"/>
    </source>
</evidence>
<feature type="domain" description="DUF6818" evidence="3">
    <location>
        <begin position="116"/>
        <end position="194"/>
    </location>
</feature>
<dbReference type="Pfam" id="PF20681">
    <property type="entry name" value="DUF6818"/>
    <property type="match status" value="1"/>
</dbReference>
<dbReference type="InterPro" id="IPR049203">
    <property type="entry name" value="DUF6818"/>
</dbReference>
<feature type="transmembrane region" description="Helical" evidence="2">
    <location>
        <begin position="25"/>
        <end position="47"/>
    </location>
</feature>
<evidence type="ECO:0000259" key="3">
    <source>
        <dbReference type="Pfam" id="PF20681"/>
    </source>
</evidence>
<feature type="compositionally biased region" description="Low complexity" evidence="1">
    <location>
        <begin position="58"/>
        <end position="74"/>
    </location>
</feature>
<protein>
    <recommendedName>
        <fullName evidence="3">DUF6818 domain-containing protein</fullName>
    </recommendedName>
</protein>
<accession>A0A5B0QT36</accession>
<comment type="caution">
    <text evidence="4">The sequence shown here is derived from an EMBL/GenBank/DDBJ whole genome shotgun (WGS) entry which is preliminary data.</text>
</comment>
<organism evidence="4 5">
    <name type="scientific">Puccinia graminis f. sp. tritici</name>
    <dbReference type="NCBI Taxonomy" id="56615"/>
    <lineage>
        <taxon>Eukaryota</taxon>
        <taxon>Fungi</taxon>
        <taxon>Dikarya</taxon>
        <taxon>Basidiomycota</taxon>
        <taxon>Pucciniomycotina</taxon>
        <taxon>Pucciniomycetes</taxon>
        <taxon>Pucciniales</taxon>
        <taxon>Pucciniaceae</taxon>
        <taxon>Puccinia</taxon>
    </lineage>
</organism>
<dbReference type="Proteomes" id="UP000324748">
    <property type="component" value="Unassembled WGS sequence"/>
</dbReference>
<dbReference type="PANTHER" id="PTHR34409">
    <property type="entry name" value="SET DOMAIN-CONTAINING PROTEIN"/>
    <property type="match status" value="1"/>
</dbReference>
<keyword evidence="2" id="KW-0812">Transmembrane</keyword>
<keyword evidence="2" id="KW-0472">Membrane</keyword>
<keyword evidence="5" id="KW-1185">Reference proteome</keyword>
<proteinExistence type="predicted"/>
<feature type="region of interest" description="Disordered" evidence="1">
    <location>
        <begin position="58"/>
        <end position="98"/>
    </location>
</feature>
<name>A0A5B0QT36_PUCGR</name>
<evidence type="ECO:0000256" key="1">
    <source>
        <dbReference type="SAM" id="MobiDB-lite"/>
    </source>
</evidence>
<evidence type="ECO:0000313" key="4">
    <source>
        <dbReference type="EMBL" id="KAA1116441.1"/>
    </source>
</evidence>
<dbReference type="OrthoDB" id="2499380at2759"/>
<feature type="compositionally biased region" description="Polar residues" evidence="1">
    <location>
        <begin position="77"/>
        <end position="98"/>
    </location>
</feature>
<reference evidence="4 5" key="1">
    <citation type="submission" date="2019-05" db="EMBL/GenBank/DDBJ databases">
        <title>Emergence of the Ug99 lineage of the wheat stem rust pathogen through somatic hybridization.</title>
        <authorList>
            <person name="Li F."/>
            <person name="Upadhyaya N.M."/>
            <person name="Sperschneider J."/>
            <person name="Matny O."/>
            <person name="Nguyen-Phuc H."/>
            <person name="Mago R."/>
            <person name="Raley C."/>
            <person name="Miller M.E."/>
            <person name="Silverstein K.A.T."/>
            <person name="Henningsen E."/>
            <person name="Hirsch C.D."/>
            <person name="Visser B."/>
            <person name="Pretorius Z.A."/>
            <person name="Steffenson B.J."/>
            <person name="Schwessinger B."/>
            <person name="Dodds P.N."/>
            <person name="Figueroa M."/>
        </authorList>
    </citation>
    <scope>NUCLEOTIDE SEQUENCE [LARGE SCALE GENOMIC DNA]</scope>
    <source>
        <strain evidence="4">21-0</strain>
    </source>
</reference>
<gene>
    <name evidence="4" type="ORF">PGT21_013962</name>
</gene>
<dbReference type="PANTHER" id="PTHR34409:SF1">
    <property type="entry name" value="MYB-LIKE DOMAIN-CONTAINING PROTEIN"/>
    <property type="match status" value="1"/>
</dbReference>
<dbReference type="AlphaFoldDB" id="A0A5B0QT36"/>
<dbReference type="EMBL" id="VSWC01000003">
    <property type="protein sequence ID" value="KAA1116441.1"/>
    <property type="molecule type" value="Genomic_DNA"/>
</dbReference>